<keyword evidence="1" id="KW-0732">Signal</keyword>
<accession>A0ABS9SDN0</accession>
<dbReference type="RefSeq" id="WP_240825302.1">
    <property type="nucleotide sequence ID" value="NZ_JAKWBL010000001.1"/>
</dbReference>
<evidence type="ECO:0000313" key="2">
    <source>
        <dbReference type="EMBL" id="MCH5596465.1"/>
    </source>
</evidence>
<name>A0ABS9SDN0_9BACT</name>
<organism evidence="2 3">
    <name type="scientific">Niabella ginsengisoli</name>
    <dbReference type="NCBI Taxonomy" id="522298"/>
    <lineage>
        <taxon>Bacteria</taxon>
        <taxon>Pseudomonadati</taxon>
        <taxon>Bacteroidota</taxon>
        <taxon>Chitinophagia</taxon>
        <taxon>Chitinophagales</taxon>
        <taxon>Chitinophagaceae</taxon>
        <taxon>Niabella</taxon>
    </lineage>
</organism>
<feature type="chain" id="PRO_5046821247" description="Sialate O-acetylesterase" evidence="1">
    <location>
        <begin position="20"/>
        <end position="72"/>
    </location>
</feature>
<keyword evidence="3" id="KW-1185">Reference proteome</keyword>
<dbReference type="Proteomes" id="UP001202248">
    <property type="component" value="Unassembled WGS sequence"/>
</dbReference>
<protein>
    <recommendedName>
        <fullName evidence="4">Sialate O-acetylesterase</fullName>
    </recommendedName>
</protein>
<dbReference type="PANTHER" id="PTHR22901">
    <property type="entry name" value="SIALATE O-ACETYLESTERASE"/>
    <property type="match status" value="1"/>
</dbReference>
<evidence type="ECO:0000313" key="3">
    <source>
        <dbReference type="Proteomes" id="UP001202248"/>
    </source>
</evidence>
<gene>
    <name evidence="2" type="ORF">MKP09_00255</name>
</gene>
<dbReference type="InterPro" id="IPR039329">
    <property type="entry name" value="SIAE"/>
</dbReference>
<dbReference type="EMBL" id="JAKWBL010000001">
    <property type="protein sequence ID" value="MCH5596465.1"/>
    <property type="molecule type" value="Genomic_DNA"/>
</dbReference>
<evidence type="ECO:0008006" key="4">
    <source>
        <dbReference type="Google" id="ProtNLM"/>
    </source>
</evidence>
<sequence length="72" mass="8013">MKRKILLIFLSAINLQAIAQLKMPAMFNDSMVLQQNANAPVWGWAAPGQKVEVSGSWSEKKYRLLVIKPVSG</sequence>
<feature type="signal peptide" evidence="1">
    <location>
        <begin position="1"/>
        <end position="19"/>
    </location>
</feature>
<evidence type="ECO:0000256" key="1">
    <source>
        <dbReference type="SAM" id="SignalP"/>
    </source>
</evidence>
<comment type="caution">
    <text evidence="2">The sequence shown here is derived from an EMBL/GenBank/DDBJ whole genome shotgun (WGS) entry which is preliminary data.</text>
</comment>
<reference evidence="2 3" key="1">
    <citation type="submission" date="2022-02" db="EMBL/GenBank/DDBJ databases">
        <authorList>
            <person name="Min J."/>
        </authorList>
    </citation>
    <scope>NUCLEOTIDE SEQUENCE [LARGE SCALE GENOMIC DNA]</scope>
    <source>
        <strain evidence="2 3">GR10-1</strain>
    </source>
</reference>
<dbReference type="PANTHER" id="PTHR22901:SF0">
    <property type="entry name" value="SIALATE O-ACETYLESTERASE"/>
    <property type="match status" value="1"/>
</dbReference>
<proteinExistence type="predicted"/>